<feature type="region of interest" description="Disordered" evidence="1">
    <location>
        <begin position="1"/>
        <end position="21"/>
    </location>
</feature>
<evidence type="ECO:0000313" key="2">
    <source>
        <dbReference type="EMBL" id="KAK6751244.1"/>
    </source>
</evidence>
<keyword evidence="3" id="KW-1185">Reference proteome</keyword>
<dbReference type="Proteomes" id="UP001303046">
    <property type="component" value="Unassembled WGS sequence"/>
</dbReference>
<accession>A0ABR1DLB8</accession>
<protein>
    <submittedName>
        <fullName evidence="2">Uncharacterized protein</fullName>
    </submittedName>
</protein>
<comment type="caution">
    <text evidence="2">The sequence shown here is derived from an EMBL/GenBank/DDBJ whole genome shotgun (WGS) entry which is preliminary data.</text>
</comment>
<proteinExistence type="predicted"/>
<gene>
    <name evidence="2" type="primary">Necator_chrIV.g16222</name>
    <name evidence="2" type="ORF">RB195_002926</name>
</gene>
<sequence>MMPSQRDYTPQMGLASQHEAVEGTASISEQLRLRVVVFFITTWPGDNVLTTSHTEESSEKKLSVAHKFDIAHSIVLLDGKRFKQQRLLPEGGKDGSVEAFHPVAHCHQ</sequence>
<evidence type="ECO:0000256" key="1">
    <source>
        <dbReference type="SAM" id="MobiDB-lite"/>
    </source>
</evidence>
<dbReference type="EMBL" id="JAVFWL010000004">
    <property type="protein sequence ID" value="KAK6751244.1"/>
    <property type="molecule type" value="Genomic_DNA"/>
</dbReference>
<organism evidence="2 3">
    <name type="scientific">Necator americanus</name>
    <name type="common">Human hookworm</name>
    <dbReference type="NCBI Taxonomy" id="51031"/>
    <lineage>
        <taxon>Eukaryota</taxon>
        <taxon>Metazoa</taxon>
        <taxon>Ecdysozoa</taxon>
        <taxon>Nematoda</taxon>
        <taxon>Chromadorea</taxon>
        <taxon>Rhabditida</taxon>
        <taxon>Rhabditina</taxon>
        <taxon>Rhabditomorpha</taxon>
        <taxon>Strongyloidea</taxon>
        <taxon>Ancylostomatidae</taxon>
        <taxon>Bunostominae</taxon>
        <taxon>Necator</taxon>
    </lineage>
</organism>
<reference evidence="2 3" key="1">
    <citation type="submission" date="2023-08" db="EMBL/GenBank/DDBJ databases">
        <title>A Necator americanus chromosomal reference genome.</title>
        <authorList>
            <person name="Ilik V."/>
            <person name="Petrzelkova K.J."/>
            <person name="Pardy F."/>
            <person name="Fuh T."/>
            <person name="Niatou-Singa F.S."/>
            <person name="Gouil Q."/>
            <person name="Baker L."/>
            <person name="Ritchie M.E."/>
            <person name="Jex A.R."/>
            <person name="Gazzola D."/>
            <person name="Li H."/>
            <person name="Toshio Fujiwara R."/>
            <person name="Zhan B."/>
            <person name="Aroian R.V."/>
            <person name="Pafco B."/>
            <person name="Schwarz E.M."/>
        </authorList>
    </citation>
    <scope>NUCLEOTIDE SEQUENCE [LARGE SCALE GENOMIC DNA]</scope>
    <source>
        <strain evidence="2 3">Aroian</strain>
        <tissue evidence="2">Whole animal</tissue>
    </source>
</reference>
<evidence type="ECO:0000313" key="3">
    <source>
        <dbReference type="Proteomes" id="UP001303046"/>
    </source>
</evidence>
<name>A0ABR1DLB8_NECAM</name>